<gene>
    <name evidence="3" type="ORF">N7493_005662</name>
</gene>
<dbReference type="InterPro" id="IPR056884">
    <property type="entry name" value="NPHP3-like_N"/>
</dbReference>
<proteinExistence type="predicted"/>
<dbReference type="AlphaFoldDB" id="A0AAD6MX09"/>
<dbReference type="Proteomes" id="UP001215712">
    <property type="component" value="Unassembled WGS sequence"/>
</dbReference>
<dbReference type="Pfam" id="PF24883">
    <property type="entry name" value="NPHP3_N"/>
    <property type="match status" value="1"/>
</dbReference>
<protein>
    <recommendedName>
        <fullName evidence="2">Nephrocystin 3-like N-terminal domain-containing protein</fullName>
    </recommendedName>
</protein>
<keyword evidence="1" id="KW-0677">Repeat</keyword>
<reference evidence="3" key="1">
    <citation type="journal article" date="2023" name="IMA Fungus">
        <title>Comparative genomic study of the Penicillium genus elucidates a diverse pangenome and 15 lateral gene transfer events.</title>
        <authorList>
            <person name="Petersen C."/>
            <person name="Sorensen T."/>
            <person name="Nielsen M.R."/>
            <person name="Sondergaard T.E."/>
            <person name="Sorensen J.L."/>
            <person name="Fitzpatrick D.A."/>
            <person name="Frisvad J.C."/>
            <person name="Nielsen K.L."/>
        </authorList>
    </citation>
    <scope>NUCLEOTIDE SEQUENCE</scope>
    <source>
        <strain evidence="3">IBT 17514</strain>
    </source>
</reference>
<evidence type="ECO:0000256" key="1">
    <source>
        <dbReference type="ARBA" id="ARBA00022737"/>
    </source>
</evidence>
<dbReference type="EMBL" id="JAQJAN010000006">
    <property type="protein sequence ID" value="KAJ5727842.1"/>
    <property type="molecule type" value="Genomic_DNA"/>
</dbReference>
<evidence type="ECO:0000313" key="4">
    <source>
        <dbReference type="Proteomes" id="UP001215712"/>
    </source>
</evidence>
<comment type="caution">
    <text evidence="3">The sequence shown here is derived from an EMBL/GenBank/DDBJ whole genome shotgun (WGS) entry which is preliminary data.</text>
</comment>
<accession>A0AAD6MX09</accession>
<evidence type="ECO:0000259" key="2">
    <source>
        <dbReference type="Pfam" id="PF24883"/>
    </source>
</evidence>
<name>A0AAD6MX09_9EURO</name>
<feature type="domain" description="Nephrocystin 3-like N-terminal" evidence="2">
    <location>
        <begin position="48"/>
        <end position="134"/>
    </location>
</feature>
<organism evidence="3 4">
    <name type="scientific">Penicillium malachiteum</name>
    <dbReference type="NCBI Taxonomy" id="1324776"/>
    <lineage>
        <taxon>Eukaryota</taxon>
        <taxon>Fungi</taxon>
        <taxon>Dikarya</taxon>
        <taxon>Ascomycota</taxon>
        <taxon>Pezizomycotina</taxon>
        <taxon>Eurotiomycetes</taxon>
        <taxon>Eurotiomycetidae</taxon>
        <taxon>Eurotiales</taxon>
        <taxon>Aspergillaceae</taxon>
        <taxon>Penicillium</taxon>
    </lineage>
</organism>
<keyword evidence="4" id="KW-1185">Reference proteome</keyword>
<reference evidence="3" key="2">
    <citation type="submission" date="2023-01" db="EMBL/GenBank/DDBJ databases">
        <authorList>
            <person name="Petersen C."/>
        </authorList>
    </citation>
    <scope>NUCLEOTIDE SEQUENCE</scope>
    <source>
        <strain evidence="3">IBT 17514</strain>
    </source>
</reference>
<sequence length="244" mass="27710">MVDGAAFDSFENQDEDHVSQVHELIFSAELKNRPSRQRENAYFATTLKCSCIEQAFQNNPAIAIKAIKNQFDKLLLQPLIAVNLADSSSIPTVVIVIDALDECDGDNDIQLILQLLPYPRVLSSIHIRLFLTSRPELVIRLGFSKIPTHDHQDLILNDIPRELIKQDTSLFLTRRSTELKEELELSRPLPEDWLGETDLQRLVAIPSFPLFIIAATICRMLKDHSWDPIDSLAEILLRCNTSNI</sequence>
<evidence type="ECO:0000313" key="3">
    <source>
        <dbReference type="EMBL" id="KAJ5727842.1"/>
    </source>
</evidence>